<evidence type="ECO:0000256" key="1">
    <source>
        <dbReference type="SAM" id="MobiDB-lite"/>
    </source>
</evidence>
<keyword evidence="2" id="KW-1133">Transmembrane helix</keyword>
<evidence type="ECO:0000256" key="2">
    <source>
        <dbReference type="SAM" id="Phobius"/>
    </source>
</evidence>
<gene>
    <name evidence="3" type="ORF">M427DRAFT_50674</name>
</gene>
<feature type="transmembrane region" description="Helical" evidence="2">
    <location>
        <begin position="12"/>
        <end position="35"/>
    </location>
</feature>
<feature type="transmembrane region" description="Helical" evidence="2">
    <location>
        <begin position="122"/>
        <end position="142"/>
    </location>
</feature>
<dbReference type="Proteomes" id="UP000070544">
    <property type="component" value="Unassembled WGS sequence"/>
</dbReference>
<keyword evidence="4" id="KW-1185">Reference proteome</keyword>
<accession>A0A139B036</accession>
<evidence type="ECO:0000313" key="4">
    <source>
        <dbReference type="Proteomes" id="UP000070544"/>
    </source>
</evidence>
<dbReference type="EMBL" id="KQ965731">
    <property type="protein sequence ID" value="KXS22339.1"/>
    <property type="molecule type" value="Genomic_DNA"/>
</dbReference>
<sequence length="238" mass="26985">MESQIWIPEFPGILMNAALASSNLLGVFVVTASLARRWRFKALLTALSIFTSMVWHLSERDLIRHNMPGLLPPRLADRLELPSFVLDKVLGLCLVLAFLWQGEAQDEVWKLIRKGDSRWKQIVIITSGLTLLSNFVGPFHLLYVFLGIVHHTAWYITLWILTWPGVGEPEKIVRKLEQDFINKRAKELAGNVNVGNDTHSEFESSSAEELTTEKETEYAETVRRANGRGGGAYRRTGR</sequence>
<keyword evidence="2" id="KW-0472">Membrane</keyword>
<dbReference type="AlphaFoldDB" id="A0A139B036"/>
<keyword evidence="2" id="KW-0812">Transmembrane</keyword>
<feature type="compositionally biased region" description="Basic and acidic residues" evidence="1">
    <location>
        <begin position="211"/>
        <end position="223"/>
    </location>
</feature>
<feature type="transmembrane region" description="Helical" evidence="2">
    <location>
        <begin position="148"/>
        <end position="166"/>
    </location>
</feature>
<reference evidence="3 4" key="1">
    <citation type="journal article" date="2015" name="Genome Biol. Evol.">
        <title>Phylogenomic analyses indicate that early fungi evolved digesting cell walls of algal ancestors of land plants.</title>
        <authorList>
            <person name="Chang Y."/>
            <person name="Wang S."/>
            <person name="Sekimoto S."/>
            <person name="Aerts A.L."/>
            <person name="Choi C."/>
            <person name="Clum A."/>
            <person name="LaButti K.M."/>
            <person name="Lindquist E.A."/>
            <person name="Yee Ngan C."/>
            <person name="Ohm R.A."/>
            <person name="Salamov A.A."/>
            <person name="Grigoriev I.V."/>
            <person name="Spatafora J.W."/>
            <person name="Berbee M.L."/>
        </authorList>
    </citation>
    <scope>NUCLEOTIDE SEQUENCE [LARGE SCALE GENOMIC DNA]</scope>
    <source>
        <strain evidence="3 4">JEL478</strain>
    </source>
</reference>
<feature type="region of interest" description="Disordered" evidence="1">
    <location>
        <begin position="195"/>
        <end position="238"/>
    </location>
</feature>
<feature type="compositionally biased region" description="Polar residues" evidence="1">
    <location>
        <begin position="195"/>
        <end position="209"/>
    </location>
</feature>
<evidence type="ECO:0000313" key="3">
    <source>
        <dbReference type="EMBL" id="KXS22339.1"/>
    </source>
</evidence>
<organism evidence="3 4">
    <name type="scientific">Gonapodya prolifera (strain JEL478)</name>
    <name type="common">Monoblepharis prolifera</name>
    <dbReference type="NCBI Taxonomy" id="1344416"/>
    <lineage>
        <taxon>Eukaryota</taxon>
        <taxon>Fungi</taxon>
        <taxon>Fungi incertae sedis</taxon>
        <taxon>Chytridiomycota</taxon>
        <taxon>Chytridiomycota incertae sedis</taxon>
        <taxon>Monoblepharidomycetes</taxon>
        <taxon>Monoblepharidales</taxon>
        <taxon>Gonapodyaceae</taxon>
        <taxon>Gonapodya</taxon>
    </lineage>
</organism>
<protein>
    <submittedName>
        <fullName evidence="3">Uncharacterized protein</fullName>
    </submittedName>
</protein>
<name>A0A139B036_GONPJ</name>
<proteinExistence type="predicted"/>